<reference evidence="3 4" key="1">
    <citation type="submission" date="2019-03" db="EMBL/GenBank/DDBJ databases">
        <title>Genomic Encyclopedia of Type Strains, Phase IV (KMG-IV): sequencing the most valuable type-strain genomes for metagenomic binning, comparative biology and taxonomic classification.</title>
        <authorList>
            <person name="Goeker M."/>
        </authorList>
    </citation>
    <scope>NUCLEOTIDE SEQUENCE [LARGE SCALE GENOMIC DNA]</scope>
    <source>
        <strain evidence="3 4">DSM 24455</strain>
    </source>
</reference>
<evidence type="ECO:0000256" key="2">
    <source>
        <dbReference type="ARBA" id="ARBA00023002"/>
    </source>
</evidence>
<evidence type="ECO:0000313" key="4">
    <source>
        <dbReference type="Proteomes" id="UP000295325"/>
    </source>
</evidence>
<name>A0A4R7KAI1_9CLOT</name>
<comment type="caution">
    <text evidence="3">The sequence shown here is derived from an EMBL/GenBank/DDBJ whole genome shotgun (WGS) entry which is preliminary data.</text>
</comment>
<dbReference type="InterPro" id="IPR010187">
    <property type="entry name" value="Various_sel_PB"/>
</dbReference>
<dbReference type="NCBIfam" id="TIGR01918">
    <property type="entry name" value="various_sel_PB"/>
    <property type="match status" value="1"/>
</dbReference>
<keyword evidence="1" id="KW-0712">Selenocysteine</keyword>
<dbReference type="Pfam" id="PF07355">
    <property type="entry name" value="GRDB"/>
    <property type="match status" value="1"/>
</dbReference>
<dbReference type="EMBL" id="SOAZ01000025">
    <property type="protein sequence ID" value="TDT50735.1"/>
    <property type="molecule type" value="Genomic_DNA"/>
</dbReference>
<sequence>MRIVHYINQFFGQIGGEEKAHIPPQIREGIVGPGMAFKQALRGEAEIVATIICGDSYFAENEAKAKAEILNMVKKYYPDIFIAGPAFNAGRYGIACGTIAKAVKDELGIPVVTGMYVENPGVEMFRRDIYIISTKNSAAGMRDAVLKMAAMALKLAKGERIGSPADEGYVERGIRVNYFAGERGSKRAVDMLIKKIKGEAFLTEFKMPEFDRVIPNPPVQDITKAKIALVTSGGIVPKGNPDRIEASSASKYGEYDIEGVFDLTGETFETAHGGYDPVYANMDADRVLPVDVLRDLEMEGRIGSLHRYYYATVGNGTSVANAKRFGAEIAKKLLLDGVNAVILTST</sequence>
<keyword evidence="4" id="KW-1185">Reference proteome</keyword>
<organism evidence="3 4">
    <name type="scientific">Fonticella tunisiensis</name>
    <dbReference type="NCBI Taxonomy" id="1096341"/>
    <lineage>
        <taxon>Bacteria</taxon>
        <taxon>Bacillati</taxon>
        <taxon>Bacillota</taxon>
        <taxon>Clostridia</taxon>
        <taxon>Eubacteriales</taxon>
        <taxon>Clostridiaceae</taxon>
        <taxon>Fonticella</taxon>
    </lineage>
</organism>
<evidence type="ECO:0000256" key="1">
    <source>
        <dbReference type="ARBA" id="ARBA00022933"/>
    </source>
</evidence>
<dbReference type="AlphaFoldDB" id="A0A4R7KAI1"/>
<protein>
    <submittedName>
        <fullName evidence="3">Glycine reductase</fullName>
    </submittedName>
</protein>
<keyword evidence="2" id="KW-0560">Oxidoreductase</keyword>
<accession>A0A4R7KAI1</accession>
<evidence type="ECO:0000313" key="3">
    <source>
        <dbReference type="EMBL" id="TDT50735.1"/>
    </source>
</evidence>
<proteinExistence type="predicted"/>
<dbReference type="Proteomes" id="UP000295325">
    <property type="component" value="Unassembled WGS sequence"/>
</dbReference>
<dbReference type="GO" id="GO:0050485">
    <property type="term" value="F:oxidoreductase activity, acting on X-H and Y-H to form an X-Y bond, with a disulfide as acceptor"/>
    <property type="evidence" value="ECO:0007669"/>
    <property type="project" value="InterPro"/>
</dbReference>
<gene>
    <name evidence="3" type="ORF">EDD71_12524</name>
</gene>